<dbReference type="RefSeq" id="WP_090655159.1">
    <property type="nucleotide sequence ID" value="NZ_FOXQ01000001.1"/>
</dbReference>
<dbReference type="OrthoDB" id="9793805at2"/>
<gene>
    <name evidence="1" type="ORF">SAMN05444277_101387</name>
</gene>
<accession>A0A1I5RSL6</accession>
<dbReference type="Proteomes" id="UP000199031">
    <property type="component" value="Unassembled WGS sequence"/>
</dbReference>
<protein>
    <recommendedName>
        <fullName evidence="3">Glycosyl transferase</fullName>
    </recommendedName>
</protein>
<dbReference type="STRING" id="1465490.SAMN05444277_101387"/>
<organism evidence="1 2">
    <name type="scientific">Parafilimonas terrae</name>
    <dbReference type="NCBI Taxonomy" id="1465490"/>
    <lineage>
        <taxon>Bacteria</taxon>
        <taxon>Pseudomonadati</taxon>
        <taxon>Bacteroidota</taxon>
        <taxon>Chitinophagia</taxon>
        <taxon>Chitinophagales</taxon>
        <taxon>Chitinophagaceae</taxon>
        <taxon>Parafilimonas</taxon>
    </lineage>
</organism>
<dbReference type="Pfam" id="PF13528">
    <property type="entry name" value="Glyco_trans_1_3"/>
    <property type="match status" value="1"/>
</dbReference>
<dbReference type="Gene3D" id="3.40.50.2000">
    <property type="entry name" value="Glycogen Phosphorylase B"/>
    <property type="match status" value="1"/>
</dbReference>
<evidence type="ECO:0000313" key="1">
    <source>
        <dbReference type="EMBL" id="SFP61251.1"/>
    </source>
</evidence>
<evidence type="ECO:0008006" key="3">
    <source>
        <dbReference type="Google" id="ProtNLM"/>
    </source>
</evidence>
<dbReference type="AlphaFoldDB" id="A0A1I5RSL6"/>
<dbReference type="SUPFAM" id="SSF53756">
    <property type="entry name" value="UDP-Glycosyltransferase/glycogen phosphorylase"/>
    <property type="match status" value="1"/>
</dbReference>
<keyword evidence="2" id="KW-1185">Reference proteome</keyword>
<sequence>MKIFYAVQATGNGHIARAIELLPYLQQYGTVDIFLSGNNSSLQTSLPVRYKSKGVSLYYTQGGGLDYVRMMKEFSARRVWKEAKDLPVENYDCVLIDFESIAALSCRLKKIPCIGFGHQASFQSAKVPKPATKNMAGEWILKYYAPSTVYTGLHFKQYDNFIFNPVIKDVILKAQPDNKNHITVYLPQYSDDLLINYFVNLKDVQFHLFSKTAKLLSTKKNITIQPVDNDAFNKSIINCSGVITGAGFETPAEILYLGKKLLCIPIKGQYEQKCNAAALKDFNVPVIENIDKNFVEIIINWLQQQQPKQLQLQHSTENIVAFVMQQAERLK</sequence>
<dbReference type="EMBL" id="FOXQ01000001">
    <property type="protein sequence ID" value="SFP61251.1"/>
    <property type="molecule type" value="Genomic_DNA"/>
</dbReference>
<evidence type="ECO:0000313" key="2">
    <source>
        <dbReference type="Proteomes" id="UP000199031"/>
    </source>
</evidence>
<proteinExistence type="predicted"/>
<reference evidence="1 2" key="1">
    <citation type="submission" date="2016-10" db="EMBL/GenBank/DDBJ databases">
        <authorList>
            <person name="de Groot N.N."/>
        </authorList>
    </citation>
    <scope>NUCLEOTIDE SEQUENCE [LARGE SCALE GENOMIC DNA]</scope>
    <source>
        <strain evidence="1 2">DSM 28286</strain>
    </source>
</reference>
<name>A0A1I5RSL6_9BACT</name>